<evidence type="ECO:0000313" key="2">
    <source>
        <dbReference type="EMBL" id="KAF2257245.1"/>
    </source>
</evidence>
<name>A0A6A6J325_9PLEO</name>
<dbReference type="Proteomes" id="UP000800094">
    <property type="component" value="Unassembled WGS sequence"/>
</dbReference>
<organism evidence="2 3">
    <name type="scientific">Trematosphaeria pertusa</name>
    <dbReference type="NCBI Taxonomy" id="390896"/>
    <lineage>
        <taxon>Eukaryota</taxon>
        <taxon>Fungi</taxon>
        <taxon>Dikarya</taxon>
        <taxon>Ascomycota</taxon>
        <taxon>Pezizomycotina</taxon>
        <taxon>Dothideomycetes</taxon>
        <taxon>Pleosporomycetidae</taxon>
        <taxon>Pleosporales</taxon>
        <taxon>Massarineae</taxon>
        <taxon>Trematosphaeriaceae</taxon>
        <taxon>Trematosphaeria</taxon>
    </lineage>
</organism>
<feature type="chain" id="PRO_5025367215" description="Secreted protein" evidence="1">
    <location>
        <begin position="22"/>
        <end position="79"/>
    </location>
</feature>
<feature type="signal peptide" evidence="1">
    <location>
        <begin position="1"/>
        <end position="21"/>
    </location>
</feature>
<dbReference type="GeneID" id="54576057"/>
<accession>A0A6A6J325</accession>
<dbReference type="AlphaFoldDB" id="A0A6A6J325"/>
<keyword evidence="1" id="KW-0732">Signal</keyword>
<evidence type="ECO:0008006" key="4">
    <source>
        <dbReference type="Google" id="ProtNLM"/>
    </source>
</evidence>
<gene>
    <name evidence="2" type="ORF">BU26DRAFT_39353</name>
</gene>
<evidence type="ECO:0000313" key="3">
    <source>
        <dbReference type="Proteomes" id="UP000800094"/>
    </source>
</evidence>
<protein>
    <recommendedName>
        <fullName evidence="4">Secreted protein</fullName>
    </recommendedName>
</protein>
<sequence>MALNAILLSLSIVLHVGMVLQGSTTTACSKLPGSTKQLSQEDPSSNNCKLECPEGSSAFRGNNYRVCSGRLFQTFELKP</sequence>
<keyword evidence="3" id="KW-1185">Reference proteome</keyword>
<reference evidence="2" key="1">
    <citation type="journal article" date="2020" name="Stud. Mycol.">
        <title>101 Dothideomycetes genomes: a test case for predicting lifestyles and emergence of pathogens.</title>
        <authorList>
            <person name="Haridas S."/>
            <person name="Albert R."/>
            <person name="Binder M."/>
            <person name="Bloem J."/>
            <person name="Labutti K."/>
            <person name="Salamov A."/>
            <person name="Andreopoulos B."/>
            <person name="Baker S."/>
            <person name="Barry K."/>
            <person name="Bills G."/>
            <person name="Bluhm B."/>
            <person name="Cannon C."/>
            <person name="Castanera R."/>
            <person name="Culley D."/>
            <person name="Daum C."/>
            <person name="Ezra D."/>
            <person name="Gonzalez J."/>
            <person name="Henrissat B."/>
            <person name="Kuo A."/>
            <person name="Liang C."/>
            <person name="Lipzen A."/>
            <person name="Lutzoni F."/>
            <person name="Magnuson J."/>
            <person name="Mondo S."/>
            <person name="Nolan M."/>
            <person name="Ohm R."/>
            <person name="Pangilinan J."/>
            <person name="Park H.-J."/>
            <person name="Ramirez L."/>
            <person name="Alfaro M."/>
            <person name="Sun H."/>
            <person name="Tritt A."/>
            <person name="Yoshinaga Y."/>
            <person name="Zwiers L.-H."/>
            <person name="Turgeon B."/>
            <person name="Goodwin S."/>
            <person name="Spatafora J."/>
            <person name="Crous P."/>
            <person name="Grigoriev I."/>
        </authorList>
    </citation>
    <scope>NUCLEOTIDE SEQUENCE</scope>
    <source>
        <strain evidence="2">CBS 122368</strain>
    </source>
</reference>
<dbReference type="RefSeq" id="XP_033692249.1">
    <property type="nucleotide sequence ID" value="XM_033822727.1"/>
</dbReference>
<proteinExistence type="predicted"/>
<dbReference type="EMBL" id="ML987189">
    <property type="protein sequence ID" value="KAF2257245.1"/>
    <property type="molecule type" value="Genomic_DNA"/>
</dbReference>
<evidence type="ECO:0000256" key="1">
    <source>
        <dbReference type="SAM" id="SignalP"/>
    </source>
</evidence>